<evidence type="ECO:0000313" key="8">
    <source>
        <dbReference type="Proteomes" id="UP001596001"/>
    </source>
</evidence>
<dbReference type="HAMAP" id="MF_00689">
    <property type="entry name" value="Bpt"/>
    <property type="match status" value="1"/>
</dbReference>
<comment type="subcellular location">
    <subcellularLocation>
        <location evidence="4">Cytoplasm</location>
    </subcellularLocation>
</comment>
<evidence type="ECO:0000259" key="5">
    <source>
        <dbReference type="Pfam" id="PF04376"/>
    </source>
</evidence>
<comment type="caution">
    <text evidence="7">The sequence shown here is derived from an EMBL/GenBank/DDBJ whole genome shotgun (WGS) entry which is preliminary data.</text>
</comment>
<dbReference type="Pfam" id="PF04376">
    <property type="entry name" value="ATE_N"/>
    <property type="match status" value="1"/>
</dbReference>
<comment type="catalytic activity">
    <reaction evidence="4">
        <text>N-terminal L-glutamyl-[protein] + L-leucyl-tRNA(Leu) = N-terminal L-leucyl-L-glutamyl-[protein] + tRNA(Leu) + H(+)</text>
        <dbReference type="Rhea" id="RHEA:50412"/>
        <dbReference type="Rhea" id="RHEA-COMP:9613"/>
        <dbReference type="Rhea" id="RHEA-COMP:9622"/>
        <dbReference type="Rhea" id="RHEA-COMP:12664"/>
        <dbReference type="Rhea" id="RHEA-COMP:12668"/>
        <dbReference type="ChEBI" id="CHEBI:15378"/>
        <dbReference type="ChEBI" id="CHEBI:64721"/>
        <dbReference type="ChEBI" id="CHEBI:78442"/>
        <dbReference type="ChEBI" id="CHEBI:78494"/>
        <dbReference type="ChEBI" id="CHEBI:133041"/>
        <dbReference type="EC" id="2.3.2.29"/>
    </reaction>
</comment>
<dbReference type="EMBL" id="JBHSHJ010000002">
    <property type="protein sequence ID" value="MFC4787985.1"/>
    <property type="molecule type" value="Genomic_DNA"/>
</dbReference>
<dbReference type="GO" id="GO:0004057">
    <property type="term" value="F:arginyl-tRNA--protein transferase activity"/>
    <property type="evidence" value="ECO:0007669"/>
    <property type="project" value="UniProtKB-EC"/>
</dbReference>
<dbReference type="InterPro" id="IPR030700">
    <property type="entry name" value="N-end_Aminoacyl_Trfase"/>
</dbReference>
<accession>A0ABV9QE75</accession>
<reference evidence="8" key="1">
    <citation type="journal article" date="2019" name="Int. J. Syst. Evol. Microbiol.">
        <title>The Global Catalogue of Microorganisms (GCM) 10K type strain sequencing project: providing services to taxonomists for standard genome sequencing and annotation.</title>
        <authorList>
            <consortium name="The Broad Institute Genomics Platform"/>
            <consortium name="The Broad Institute Genome Sequencing Center for Infectious Disease"/>
            <person name="Wu L."/>
            <person name="Ma J."/>
        </authorList>
    </citation>
    <scope>NUCLEOTIDE SEQUENCE [LARGE SCALE GENOMIC DNA]</scope>
    <source>
        <strain evidence="8">CCUG 49452</strain>
    </source>
</reference>
<dbReference type="PIRSF" id="PIRSF037208">
    <property type="entry name" value="ATE_pro_prd"/>
    <property type="match status" value="1"/>
</dbReference>
<evidence type="ECO:0000313" key="7">
    <source>
        <dbReference type="EMBL" id="MFC4787985.1"/>
    </source>
</evidence>
<organism evidence="7 8">
    <name type="scientific">Giesbergeria sinuosa</name>
    <dbReference type="NCBI Taxonomy" id="80883"/>
    <lineage>
        <taxon>Bacteria</taxon>
        <taxon>Pseudomonadati</taxon>
        <taxon>Pseudomonadota</taxon>
        <taxon>Betaproteobacteria</taxon>
        <taxon>Burkholderiales</taxon>
        <taxon>Comamonadaceae</taxon>
        <taxon>Giesbergeria</taxon>
    </lineage>
</organism>
<keyword evidence="3 4" id="KW-0012">Acyltransferase</keyword>
<dbReference type="PANTHER" id="PTHR21367:SF1">
    <property type="entry name" value="ARGINYL-TRNA--PROTEIN TRANSFERASE 1"/>
    <property type="match status" value="1"/>
</dbReference>
<keyword evidence="2 4" id="KW-0808">Transferase</keyword>
<sequence>MTQPYDLPPQTLQFYATAPYPCSYLADRQARSQVATPGHLVRSDTFSDLVRQGFRRSGMFTYRPYCDGCQNCMPLRVLVQEFAPDRSQRRSLTRHAALQTRVLRPSFVPEHYQLYLRYQQARHAGGGMDHDSIDQYSQFLLQSRVDTRLVEFREPSAQHPDGVLKMVSILDLLDDGLSAVYTFYEPEARCSYGTYNILWQIEQARLQGMDYVYLGYWIANSPKMSYKSFYLPHEVLRNRHWERVNPENSTK</sequence>
<comment type="catalytic activity">
    <reaction evidence="4">
        <text>N-terminal L-aspartyl-[protein] + L-leucyl-tRNA(Leu) = N-terminal L-leucyl-L-aspartyl-[protein] + tRNA(Leu) + H(+)</text>
        <dbReference type="Rhea" id="RHEA:50420"/>
        <dbReference type="Rhea" id="RHEA-COMP:9613"/>
        <dbReference type="Rhea" id="RHEA-COMP:9622"/>
        <dbReference type="Rhea" id="RHEA-COMP:12669"/>
        <dbReference type="Rhea" id="RHEA-COMP:12674"/>
        <dbReference type="ChEBI" id="CHEBI:15378"/>
        <dbReference type="ChEBI" id="CHEBI:64720"/>
        <dbReference type="ChEBI" id="CHEBI:78442"/>
        <dbReference type="ChEBI" id="CHEBI:78494"/>
        <dbReference type="ChEBI" id="CHEBI:133042"/>
        <dbReference type="EC" id="2.3.2.29"/>
    </reaction>
</comment>
<evidence type="ECO:0000259" key="6">
    <source>
        <dbReference type="Pfam" id="PF04377"/>
    </source>
</evidence>
<dbReference type="InterPro" id="IPR017138">
    <property type="entry name" value="Asp_Glu_LeuTrfase"/>
</dbReference>
<proteinExistence type="inferred from homology"/>
<evidence type="ECO:0000256" key="1">
    <source>
        <dbReference type="ARBA" id="ARBA00022490"/>
    </source>
</evidence>
<feature type="domain" description="N-end aminoacyl transferase N-terminal" evidence="5">
    <location>
        <begin position="20"/>
        <end position="90"/>
    </location>
</feature>
<keyword evidence="8" id="KW-1185">Reference proteome</keyword>
<feature type="domain" description="N-end rule aminoacyl transferase C-terminal" evidence="6">
    <location>
        <begin position="110"/>
        <end position="236"/>
    </location>
</feature>
<name>A0ABV9QE75_9BURK</name>
<dbReference type="EC" id="2.3.2.29" evidence="4"/>
<dbReference type="InterPro" id="IPR007471">
    <property type="entry name" value="N-end_Aminoacyl_Trfase_N"/>
</dbReference>
<comment type="function">
    <text evidence="4">Functions in the N-end rule pathway of protein degradation where it conjugates Leu from its aminoacyl-tRNA to the N-termini of proteins containing an N-terminal aspartate or glutamate.</text>
</comment>
<dbReference type="NCBIfam" id="NF002342">
    <property type="entry name" value="PRK01305.1-3"/>
    <property type="match status" value="1"/>
</dbReference>
<dbReference type="PANTHER" id="PTHR21367">
    <property type="entry name" value="ARGININE-TRNA-PROTEIN TRANSFERASE 1"/>
    <property type="match status" value="1"/>
</dbReference>
<dbReference type="Pfam" id="PF04377">
    <property type="entry name" value="ATE_C"/>
    <property type="match status" value="1"/>
</dbReference>
<dbReference type="InterPro" id="IPR016181">
    <property type="entry name" value="Acyl_CoA_acyltransferase"/>
</dbReference>
<dbReference type="NCBIfam" id="NF002346">
    <property type="entry name" value="PRK01305.2-3"/>
    <property type="match status" value="1"/>
</dbReference>
<comment type="similarity">
    <text evidence="4">Belongs to the R-transferase family. Bpt subfamily.</text>
</comment>
<evidence type="ECO:0000256" key="2">
    <source>
        <dbReference type="ARBA" id="ARBA00022679"/>
    </source>
</evidence>
<dbReference type="NCBIfam" id="NF002341">
    <property type="entry name" value="PRK01305.1-1"/>
    <property type="match status" value="1"/>
</dbReference>
<keyword evidence="1 4" id="KW-0963">Cytoplasm</keyword>
<gene>
    <name evidence="4" type="primary">bpt</name>
    <name evidence="7" type="ORF">ACFO6X_03120</name>
</gene>
<evidence type="ECO:0000256" key="4">
    <source>
        <dbReference type="HAMAP-Rule" id="MF_00689"/>
    </source>
</evidence>
<dbReference type="InterPro" id="IPR007472">
    <property type="entry name" value="N-end_Aminoacyl_Trfase_C"/>
</dbReference>
<dbReference type="Proteomes" id="UP001596001">
    <property type="component" value="Unassembled WGS sequence"/>
</dbReference>
<dbReference type="SUPFAM" id="SSF55729">
    <property type="entry name" value="Acyl-CoA N-acyltransferases (Nat)"/>
    <property type="match status" value="1"/>
</dbReference>
<protein>
    <recommendedName>
        <fullName evidence="4">Aspartate/glutamate leucyltransferase</fullName>
        <ecNumber evidence="4">2.3.2.29</ecNumber>
    </recommendedName>
</protein>
<dbReference type="RefSeq" id="WP_382429971.1">
    <property type="nucleotide sequence ID" value="NZ_JBHSHJ010000002.1"/>
</dbReference>
<evidence type="ECO:0000256" key="3">
    <source>
        <dbReference type="ARBA" id="ARBA00023315"/>
    </source>
</evidence>